<keyword evidence="5" id="KW-0472">Membrane</keyword>
<dbReference type="Pfam" id="PF12729">
    <property type="entry name" value="4HB_MCP_1"/>
    <property type="match status" value="1"/>
</dbReference>
<evidence type="ECO:0000256" key="4">
    <source>
        <dbReference type="SAM" id="Coils"/>
    </source>
</evidence>
<feature type="coiled-coil region" evidence="4">
    <location>
        <begin position="469"/>
        <end position="507"/>
    </location>
</feature>
<keyword evidence="5" id="KW-1133">Transmembrane helix</keyword>
<evidence type="ECO:0000259" key="6">
    <source>
        <dbReference type="PROSITE" id="PS50111"/>
    </source>
</evidence>
<name>A0ABT2AD71_9BURK</name>
<dbReference type="CDD" id="cd19411">
    <property type="entry name" value="MCP2201-like_sensor"/>
    <property type="match status" value="1"/>
</dbReference>
<protein>
    <submittedName>
        <fullName evidence="8">Methyl-accepting chemotaxis protein</fullName>
    </submittedName>
</protein>
<feature type="domain" description="HAMP" evidence="7">
    <location>
        <begin position="212"/>
        <end position="264"/>
    </location>
</feature>
<dbReference type="InterPro" id="IPR004089">
    <property type="entry name" value="MCPsignal_dom"/>
</dbReference>
<dbReference type="SUPFAM" id="SSF58104">
    <property type="entry name" value="Methyl-accepting chemotaxis protein (MCP) signaling domain"/>
    <property type="match status" value="1"/>
</dbReference>
<dbReference type="CDD" id="cd06225">
    <property type="entry name" value="HAMP"/>
    <property type="match status" value="1"/>
</dbReference>
<dbReference type="PANTHER" id="PTHR43531">
    <property type="entry name" value="PROTEIN ICFG"/>
    <property type="match status" value="1"/>
</dbReference>
<dbReference type="EMBL" id="JANUGX010000037">
    <property type="protein sequence ID" value="MCS0592159.1"/>
    <property type="molecule type" value="Genomic_DNA"/>
</dbReference>
<dbReference type="Pfam" id="PF00672">
    <property type="entry name" value="HAMP"/>
    <property type="match status" value="1"/>
</dbReference>
<dbReference type="PANTHER" id="PTHR43531:SF14">
    <property type="entry name" value="METHYL-ACCEPTING CHEMOTAXIS PROTEIN I-RELATED"/>
    <property type="match status" value="1"/>
</dbReference>
<dbReference type="InterPro" id="IPR003660">
    <property type="entry name" value="HAMP_dom"/>
</dbReference>
<sequence>MNLSNFKLRTRLALGFGVMCAMLIVVLVLSQATLDHVNRSTRDIVQQRMPKIDAVTSVLNEVNNVSIALRNLMLNDDPADRKLQTANVMKARQAIQTLLDQAKGVLTDAAERDRYNETVENNIKFVRDQDELLKRVDAGDIEGAKAYLNDAFRPLLLAYKKGLNEQLKAQKAAIAEAGAQAEATYASTRLLMAGLGVAILALAGAIAWAISSSITRPVAQALEVANTVAAGDLTSRIEVTSRDEMGQLLRALKAMNESLARTVHTVRSGTETIATASSEVAAGSMDLSSRTEQQAGSLEETASSMEELTSTVKQNADNARQANMLAESASNVAARGGAVIEQVVDTMRDIHDASGKIADIIGVIDGIAFQTNILALNAAVEAARAGEQGRGFAVVAGEVRNLAQRSAAAAREIKALIVDSTGKVETGSKLVGDAGSTMREIVDSVRRVTDIMTEISAASAEQSGGIEQINQAITQMDEVTQQNAALVEQTSAAAEAMQDQAARLAQAVSVFRLDAAAQAVSPAPVKAVKPAAPVKRVVAPQPVQIARPAARKEPVATAADWEEF</sequence>
<keyword evidence="1" id="KW-0488">Methylation</keyword>
<proteinExistence type="inferred from homology"/>
<keyword evidence="4" id="KW-0175">Coiled coil</keyword>
<evidence type="ECO:0000259" key="7">
    <source>
        <dbReference type="PROSITE" id="PS50885"/>
    </source>
</evidence>
<evidence type="ECO:0000313" key="9">
    <source>
        <dbReference type="Proteomes" id="UP001205560"/>
    </source>
</evidence>
<comment type="similarity">
    <text evidence="2">Belongs to the methyl-accepting chemotaxis (MCP) protein family.</text>
</comment>
<dbReference type="InterPro" id="IPR024478">
    <property type="entry name" value="HlyB_4HB_MCP"/>
</dbReference>
<dbReference type="CDD" id="cd11386">
    <property type="entry name" value="MCP_signal"/>
    <property type="match status" value="1"/>
</dbReference>
<dbReference type="Pfam" id="PF00015">
    <property type="entry name" value="MCPsignal"/>
    <property type="match status" value="1"/>
</dbReference>
<keyword evidence="3" id="KW-0807">Transducer</keyword>
<evidence type="ECO:0000256" key="3">
    <source>
        <dbReference type="PROSITE-ProRule" id="PRU00284"/>
    </source>
</evidence>
<evidence type="ECO:0000256" key="1">
    <source>
        <dbReference type="ARBA" id="ARBA00022481"/>
    </source>
</evidence>
<feature type="domain" description="Methyl-accepting transducer" evidence="6">
    <location>
        <begin position="269"/>
        <end position="498"/>
    </location>
</feature>
<dbReference type="RefSeq" id="WP_258847927.1">
    <property type="nucleotide sequence ID" value="NZ_JANUGX010000037.1"/>
</dbReference>
<evidence type="ECO:0000256" key="5">
    <source>
        <dbReference type="SAM" id="Phobius"/>
    </source>
</evidence>
<dbReference type="PROSITE" id="PS50885">
    <property type="entry name" value="HAMP"/>
    <property type="match status" value="1"/>
</dbReference>
<feature type="transmembrane region" description="Helical" evidence="5">
    <location>
        <begin position="190"/>
        <end position="210"/>
    </location>
</feature>
<gene>
    <name evidence="8" type="ORF">NX782_23510</name>
</gene>
<accession>A0ABT2AD71</accession>
<keyword evidence="5" id="KW-0812">Transmembrane</keyword>
<evidence type="ECO:0000313" key="8">
    <source>
        <dbReference type="EMBL" id="MCS0592159.1"/>
    </source>
</evidence>
<comment type="caution">
    <text evidence="8">The sequence shown here is derived from an EMBL/GenBank/DDBJ whole genome shotgun (WGS) entry which is preliminary data.</text>
</comment>
<reference evidence="8 9" key="1">
    <citation type="submission" date="2022-08" db="EMBL/GenBank/DDBJ databases">
        <title>Reclassification of Massilia species as members of the genera Telluria, Duganella, Pseudoduganella, Mokoshia gen. nov. and Zemynaea gen. nov. using orthogonal and non-orthogonal genome-based approaches.</title>
        <authorList>
            <person name="Bowman J.P."/>
        </authorList>
    </citation>
    <scope>NUCLEOTIDE SEQUENCE [LARGE SCALE GENOMIC DNA]</scope>
    <source>
        <strain evidence="8 9">LMG 28164</strain>
    </source>
</reference>
<dbReference type="Proteomes" id="UP001205560">
    <property type="component" value="Unassembled WGS sequence"/>
</dbReference>
<evidence type="ECO:0000256" key="2">
    <source>
        <dbReference type="ARBA" id="ARBA00029447"/>
    </source>
</evidence>
<dbReference type="SMART" id="SM00283">
    <property type="entry name" value="MA"/>
    <property type="match status" value="1"/>
</dbReference>
<dbReference type="PROSITE" id="PS50111">
    <property type="entry name" value="CHEMOTAXIS_TRANSDUC_2"/>
    <property type="match status" value="1"/>
</dbReference>
<dbReference type="InterPro" id="IPR047347">
    <property type="entry name" value="YvaQ-like_sensor"/>
</dbReference>
<dbReference type="SMART" id="SM00304">
    <property type="entry name" value="HAMP"/>
    <property type="match status" value="1"/>
</dbReference>
<keyword evidence="9" id="KW-1185">Reference proteome</keyword>
<dbReference type="InterPro" id="IPR051310">
    <property type="entry name" value="MCP_chemotaxis"/>
</dbReference>
<feature type="transmembrane region" description="Helical" evidence="5">
    <location>
        <begin position="12"/>
        <end position="34"/>
    </location>
</feature>
<organism evidence="8 9">
    <name type="scientific">Massilia norwichensis</name>
    <dbReference type="NCBI Taxonomy" id="1442366"/>
    <lineage>
        <taxon>Bacteria</taxon>
        <taxon>Pseudomonadati</taxon>
        <taxon>Pseudomonadota</taxon>
        <taxon>Betaproteobacteria</taxon>
        <taxon>Burkholderiales</taxon>
        <taxon>Oxalobacteraceae</taxon>
        <taxon>Telluria group</taxon>
        <taxon>Massilia</taxon>
    </lineage>
</organism>
<dbReference type="Gene3D" id="1.10.287.950">
    <property type="entry name" value="Methyl-accepting chemotaxis protein"/>
    <property type="match status" value="1"/>
</dbReference>